<proteinExistence type="inferred from homology"/>
<dbReference type="SUPFAM" id="SSF103481">
    <property type="entry name" value="Multidrug resistance efflux transporter EmrE"/>
    <property type="match status" value="2"/>
</dbReference>
<reference evidence="4" key="1">
    <citation type="submission" date="2012-04" db="EMBL/GenBank/DDBJ databases">
        <title>Finished genome of Dactylococcopsis salina PCC 8305.</title>
        <authorList>
            <consortium name="US DOE Joint Genome Institute"/>
            <person name="Gugger M."/>
            <person name="Coursin T."/>
            <person name="Rippka R."/>
            <person name="Tandeau De Marsac N."/>
            <person name="Huntemann M."/>
            <person name="Wei C.-L."/>
            <person name="Han J."/>
            <person name="Detter J.C."/>
            <person name="Han C."/>
            <person name="Tapia R."/>
            <person name="Daligault H."/>
            <person name="Chen A."/>
            <person name="Krypides N."/>
            <person name="Mavromatis K."/>
            <person name="Markowitz V."/>
            <person name="Szeto E."/>
            <person name="Ivanova N."/>
            <person name="Ovchinnikova G."/>
            <person name="Pagani I."/>
            <person name="Pati A."/>
            <person name="Goodwin L."/>
            <person name="Peters L."/>
            <person name="Pitluck S."/>
            <person name="Woyke T."/>
            <person name="Kerfeld C."/>
        </authorList>
    </citation>
    <scope>NUCLEOTIDE SEQUENCE [LARGE SCALE GENOMIC DNA]</scope>
    <source>
        <strain evidence="4">PCC 8305</strain>
    </source>
</reference>
<dbReference type="eggNOG" id="COG0697">
    <property type="taxonomic scope" value="Bacteria"/>
</dbReference>
<feature type="transmembrane region" description="Helical" evidence="2">
    <location>
        <begin position="129"/>
        <end position="149"/>
    </location>
</feature>
<feature type="domain" description="EamA" evidence="3">
    <location>
        <begin position="101"/>
        <end position="231"/>
    </location>
</feature>
<keyword evidence="2" id="KW-1133">Transmembrane helix</keyword>
<feature type="transmembrane region" description="Helical" evidence="2">
    <location>
        <begin position="98"/>
        <end position="117"/>
    </location>
</feature>
<organism evidence="4 5">
    <name type="scientific">Dactylococcopsis salina (strain PCC 8305)</name>
    <name type="common">Myxobactron salinum</name>
    <dbReference type="NCBI Taxonomy" id="13035"/>
    <lineage>
        <taxon>Bacteria</taxon>
        <taxon>Bacillati</taxon>
        <taxon>Cyanobacteriota</taxon>
        <taxon>Cyanophyceae</taxon>
        <taxon>Nodosilineales</taxon>
        <taxon>Cymatolegaceae</taxon>
        <taxon>Dactylococcopsis</taxon>
    </lineage>
</organism>
<dbReference type="Proteomes" id="UP000010482">
    <property type="component" value="Chromosome"/>
</dbReference>
<protein>
    <submittedName>
        <fullName evidence="4">Membrane protein</fullName>
    </submittedName>
</protein>
<gene>
    <name evidence="4" type="ORF">Dacsa_0257</name>
</gene>
<dbReference type="GO" id="GO:0016020">
    <property type="term" value="C:membrane"/>
    <property type="evidence" value="ECO:0007669"/>
    <property type="project" value="InterPro"/>
</dbReference>
<dbReference type="InterPro" id="IPR000620">
    <property type="entry name" value="EamA_dom"/>
</dbReference>
<feature type="transmembrane region" description="Helical" evidence="2">
    <location>
        <begin position="161"/>
        <end position="181"/>
    </location>
</feature>
<name>K9YQ96_DACS8</name>
<dbReference type="InterPro" id="IPR037185">
    <property type="entry name" value="EmrE-like"/>
</dbReference>
<accession>K9YQ96</accession>
<feature type="transmembrane region" description="Helical" evidence="2">
    <location>
        <begin position="193"/>
        <end position="214"/>
    </location>
</feature>
<dbReference type="HOGENOM" id="CLU_1141090_0_0_3"/>
<dbReference type="KEGG" id="dsl:Dacsa_0257"/>
<feature type="transmembrane region" description="Helical" evidence="2">
    <location>
        <begin position="20"/>
        <end position="41"/>
    </location>
</feature>
<evidence type="ECO:0000259" key="3">
    <source>
        <dbReference type="Pfam" id="PF00892"/>
    </source>
</evidence>
<keyword evidence="2" id="KW-0472">Membrane</keyword>
<evidence type="ECO:0000256" key="1">
    <source>
        <dbReference type="ARBA" id="ARBA00007362"/>
    </source>
</evidence>
<dbReference type="EMBL" id="CP003944">
    <property type="protein sequence ID" value="AFZ49064.1"/>
    <property type="molecule type" value="Genomic_DNA"/>
</dbReference>
<dbReference type="STRING" id="13035.Dacsa_0257"/>
<feature type="transmembrane region" description="Helical" evidence="2">
    <location>
        <begin position="47"/>
        <end position="68"/>
    </location>
</feature>
<dbReference type="Pfam" id="PF00892">
    <property type="entry name" value="EamA"/>
    <property type="match status" value="2"/>
</dbReference>
<evidence type="ECO:0000313" key="4">
    <source>
        <dbReference type="EMBL" id="AFZ49064.1"/>
    </source>
</evidence>
<keyword evidence="5" id="KW-1185">Reference proteome</keyword>
<sequence length="243" mass="27195">MTIIYLTKQHHTLIVPQSSLFPLLLMGLLTGVGMLVGWQGLAILDPTFVAFLKRFEPVLVILLSLFYLKERLFVGEIVSIILIAFGGVWSAFGRWEVIGEGVILIMFASLATALQLFIAKTNIQNVSPLILVFYRMSIATCAIALWTIFSGGVNFNIESRYWGVTLLGAFLGPCLSFLCTFNSYRYWELSRSTIVLMLQPLFALVLAVVFLQQFPTSQELMGGIIILIGSVSFVWQYFLQKTS</sequence>
<keyword evidence="2" id="KW-0812">Transmembrane</keyword>
<dbReference type="AlphaFoldDB" id="K9YQ96"/>
<comment type="similarity">
    <text evidence="1">Belongs to the EamA transporter family.</text>
</comment>
<dbReference type="PANTHER" id="PTHR22911">
    <property type="entry name" value="ACYL-MALONYL CONDENSING ENZYME-RELATED"/>
    <property type="match status" value="1"/>
</dbReference>
<evidence type="ECO:0000256" key="2">
    <source>
        <dbReference type="SAM" id="Phobius"/>
    </source>
</evidence>
<feature type="domain" description="EamA" evidence="3">
    <location>
        <begin position="4"/>
        <end position="86"/>
    </location>
</feature>
<evidence type="ECO:0000313" key="5">
    <source>
        <dbReference type="Proteomes" id="UP000010482"/>
    </source>
</evidence>
<feature type="transmembrane region" description="Helical" evidence="2">
    <location>
        <begin position="220"/>
        <end position="239"/>
    </location>
</feature>
<dbReference type="PANTHER" id="PTHR22911:SF137">
    <property type="entry name" value="SOLUTE CARRIER FAMILY 35 MEMBER G2-RELATED"/>
    <property type="match status" value="1"/>
</dbReference>
<feature type="transmembrane region" description="Helical" evidence="2">
    <location>
        <begin position="73"/>
        <end position="92"/>
    </location>
</feature>